<evidence type="ECO:0000313" key="3">
    <source>
        <dbReference type="Proteomes" id="UP001597546"/>
    </source>
</evidence>
<reference evidence="3" key="1">
    <citation type="journal article" date="2019" name="Int. J. Syst. Evol. Microbiol.">
        <title>The Global Catalogue of Microorganisms (GCM) 10K type strain sequencing project: providing services to taxonomists for standard genome sequencing and annotation.</title>
        <authorList>
            <consortium name="The Broad Institute Genomics Platform"/>
            <consortium name="The Broad Institute Genome Sequencing Center for Infectious Disease"/>
            <person name="Wu L."/>
            <person name="Ma J."/>
        </authorList>
    </citation>
    <scope>NUCLEOTIDE SEQUENCE [LARGE SCALE GENOMIC DNA]</scope>
    <source>
        <strain evidence="3">KCTC 42456</strain>
    </source>
</reference>
<feature type="signal peptide" evidence="1">
    <location>
        <begin position="1"/>
        <end position="19"/>
    </location>
</feature>
<sequence length="141" mass="15859">MKKLNVVAGLLLIMSPALVMVSCTNNDSKYKNLQTGEKVYIIQSESGQAIDSISGSPVEFYVNTETQDTIYGETGEVVNNKLIKTSDDVYKLDESKFKTEIEEMMESDDVKIKVDGDDMKIKTDDKKIKIEDGEKKVKYDN</sequence>
<keyword evidence="1" id="KW-0732">Signal</keyword>
<evidence type="ECO:0000313" key="2">
    <source>
        <dbReference type="EMBL" id="MFD2730860.1"/>
    </source>
</evidence>
<dbReference type="Proteomes" id="UP001597546">
    <property type="component" value="Unassembled WGS sequence"/>
</dbReference>
<organism evidence="2 3">
    <name type="scientific">Pedobacter alpinus</name>
    <dbReference type="NCBI Taxonomy" id="1590643"/>
    <lineage>
        <taxon>Bacteria</taxon>
        <taxon>Pseudomonadati</taxon>
        <taxon>Bacteroidota</taxon>
        <taxon>Sphingobacteriia</taxon>
        <taxon>Sphingobacteriales</taxon>
        <taxon>Sphingobacteriaceae</taxon>
        <taxon>Pedobacter</taxon>
    </lineage>
</organism>
<keyword evidence="3" id="KW-1185">Reference proteome</keyword>
<dbReference type="EMBL" id="JBHULV010000008">
    <property type="protein sequence ID" value="MFD2730860.1"/>
    <property type="molecule type" value="Genomic_DNA"/>
</dbReference>
<accession>A0ABW5TQ52</accession>
<comment type="caution">
    <text evidence="2">The sequence shown here is derived from an EMBL/GenBank/DDBJ whole genome shotgun (WGS) entry which is preliminary data.</text>
</comment>
<gene>
    <name evidence="2" type="ORF">ACFSSE_04015</name>
</gene>
<evidence type="ECO:0000256" key="1">
    <source>
        <dbReference type="SAM" id="SignalP"/>
    </source>
</evidence>
<name>A0ABW5TQ52_9SPHI</name>
<feature type="chain" id="PRO_5046755210" description="Lipoprotein" evidence="1">
    <location>
        <begin position="20"/>
        <end position="141"/>
    </location>
</feature>
<evidence type="ECO:0008006" key="4">
    <source>
        <dbReference type="Google" id="ProtNLM"/>
    </source>
</evidence>
<proteinExistence type="predicted"/>
<dbReference type="PROSITE" id="PS51257">
    <property type="entry name" value="PROKAR_LIPOPROTEIN"/>
    <property type="match status" value="1"/>
</dbReference>
<dbReference type="RefSeq" id="WP_379041288.1">
    <property type="nucleotide sequence ID" value="NZ_JBHSKW010000009.1"/>
</dbReference>
<protein>
    <recommendedName>
        <fullName evidence="4">Lipoprotein</fullName>
    </recommendedName>
</protein>